<protein>
    <submittedName>
        <fullName evidence="3">BON domain protein</fullName>
    </submittedName>
</protein>
<name>A0ABU5L795_9RICK</name>
<dbReference type="Pfam" id="PF04972">
    <property type="entry name" value="BON"/>
    <property type="match status" value="2"/>
</dbReference>
<dbReference type="EMBL" id="JARGYT010000010">
    <property type="protein sequence ID" value="MDZ5761917.1"/>
    <property type="molecule type" value="Genomic_DNA"/>
</dbReference>
<keyword evidence="4" id="KW-1185">Reference proteome</keyword>
<evidence type="ECO:0000313" key="4">
    <source>
        <dbReference type="Proteomes" id="UP001293791"/>
    </source>
</evidence>
<dbReference type="PROSITE" id="PS50914">
    <property type="entry name" value="BON"/>
    <property type="match status" value="1"/>
</dbReference>
<dbReference type="Gene3D" id="3.30.1340.30">
    <property type="match status" value="1"/>
</dbReference>
<gene>
    <name evidence="3" type="ORF">Cyrtocomes_00277</name>
</gene>
<keyword evidence="1" id="KW-0812">Transmembrane</keyword>
<evidence type="ECO:0000259" key="2">
    <source>
        <dbReference type="PROSITE" id="PS50914"/>
    </source>
</evidence>
<dbReference type="Proteomes" id="UP001293791">
    <property type="component" value="Unassembled WGS sequence"/>
</dbReference>
<keyword evidence="1" id="KW-1133">Transmembrane helix</keyword>
<evidence type="ECO:0000313" key="3">
    <source>
        <dbReference type="EMBL" id="MDZ5761917.1"/>
    </source>
</evidence>
<proteinExistence type="predicted"/>
<feature type="domain" description="BON" evidence="2">
    <location>
        <begin position="53"/>
        <end position="122"/>
    </location>
</feature>
<dbReference type="InterPro" id="IPR007055">
    <property type="entry name" value="BON_dom"/>
</dbReference>
<feature type="transmembrane region" description="Helical" evidence="1">
    <location>
        <begin position="12"/>
        <end position="42"/>
    </location>
</feature>
<organism evidence="3 4">
    <name type="scientific">Candidatus Cyrtobacter comes</name>
    <dbReference type="NCBI Taxonomy" id="675776"/>
    <lineage>
        <taxon>Bacteria</taxon>
        <taxon>Pseudomonadati</taxon>
        <taxon>Pseudomonadota</taxon>
        <taxon>Alphaproteobacteria</taxon>
        <taxon>Rickettsiales</taxon>
        <taxon>Candidatus Midichloriaceae</taxon>
        <taxon>Candidatus Cyrtobacter</taxon>
    </lineage>
</organism>
<evidence type="ECO:0000256" key="1">
    <source>
        <dbReference type="SAM" id="Phobius"/>
    </source>
</evidence>
<keyword evidence="1" id="KW-0472">Membrane</keyword>
<reference evidence="3 4" key="1">
    <citation type="submission" date="2023-02" db="EMBL/GenBank/DDBJ databases">
        <title>Host association and intracellularity evolved multiple times independently in the Rickettsiales.</title>
        <authorList>
            <person name="Castelli M."/>
            <person name="Nardi T."/>
            <person name="Gammuto L."/>
            <person name="Bellinzona G."/>
            <person name="Sabaneyeva E."/>
            <person name="Potekhin A."/>
            <person name="Serra V."/>
            <person name="Petroni G."/>
            <person name="Sassera D."/>
        </authorList>
    </citation>
    <scope>NUCLEOTIDE SEQUENCE [LARGE SCALE GENOMIC DNA]</scope>
    <source>
        <strain evidence="3 4">BOD18</strain>
    </source>
</reference>
<comment type="caution">
    <text evidence="3">The sequence shown here is derived from an EMBL/GenBank/DDBJ whole genome shotgun (WGS) entry which is preliminary data.</text>
</comment>
<accession>A0ABU5L795</accession>
<sequence length="206" mass="22549">MFVFSVNRLAKVLCVVIITLAISSCALTIAAGTGVTIAVLAYKDKRSAGSIVDDNIIYSKISALFMQKGFRNIFMKIRVLVVEGRVMLVGALKNEEQIKNVTKTVWSVDGVKEVINELITTDVVENSQKRAAELYKVSKIKSILLLSRGISSSNYAADVEGETAYIIGISENKVELQKVLDAISNISGISKVISHVVMKDDHRRLT</sequence>